<dbReference type="EC" id="3.4.21.-" evidence="9"/>
<dbReference type="InterPro" id="IPR027065">
    <property type="entry name" value="Lon_Prtase"/>
</dbReference>
<dbReference type="GO" id="GO:0016558">
    <property type="term" value="P:protein import into peroxisome matrix"/>
    <property type="evidence" value="ECO:0007669"/>
    <property type="project" value="UniProtKB-UniRule"/>
</dbReference>
<dbReference type="GO" id="GO:0004176">
    <property type="term" value="F:ATP-dependent peptidase activity"/>
    <property type="evidence" value="ECO:0007669"/>
    <property type="project" value="UniProtKB-UniRule"/>
</dbReference>
<dbReference type="Pfam" id="PF05362">
    <property type="entry name" value="Lon_C"/>
    <property type="match status" value="1"/>
</dbReference>
<evidence type="ECO:0000259" key="13">
    <source>
        <dbReference type="PROSITE" id="PS51786"/>
    </source>
</evidence>
<dbReference type="GO" id="GO:0016887">
    <property type="term" value="F:ATP hydrolysis activity"/>
    <property type="evidence" value="ECO:0007669"/>
    <property type="project" value="UniProtKB-UniRule"/>
</dbReference>
<dbReference type="GO" id="GO:0005782">
    <property type="term" value="C:peroxisomal matrix"/>
    <property type="evidence" value="ECO:0007669"/>
    <property type="project" value="UniProtKB-SubCell"/>
</dbReference>
<keyword evidence="6 9" id="KW-0067">ATP-binding</keyword>
<keyword evidence="7 9" id="KW-0576">Peroxisome</keyword>
<feature type="compositionally biased region" description="Low complexity" evidence="12">
    <location>
        <begin position="440"/>
        <end position="461"/>
    </location>
</feature>
<dbReference type="PRINTS" id="PR00830">
    <property type="entry name" value="ENDOLAPTASE"/>
</dbReference>
<dbReference type="PROSITE" id="PS51786">
    <property type="entry name" value="LON_PROTEOLYTIC"/>
    <property type="match status" value="1"/>
</dbReference>
<dbReference type="InterPro" id="IPR008268">
    <property type="entry name" value="Peptidase_S16_AS"/>
</dbReference>
<dbReference type="InterPro" id="IPR014721">
    <property type="entry name" value="Ribsml_uS5_D2-typ_fold_subgr"/>
</dbReference>
<comment type="catalytic activity">
    <reaction evidence="8">
        <text>Hydrolysis of proteins in presence of ATP.</text>
        <dbReference type="EC" id="3.4.21.53"/>
    </reaction>
</comment>
<dbReference type="CDD" id="cd19500">
    <property type="entry name" value="RecA-like_Lon"/>
    <property type="match status" value="1"/>
</dbReference>
<keyword evidence="3 9" id="KW-0547">Nucleotide-binding</keyword>
<dbReference type="InterPro" id="IPR003111">
    <property type="entry name" value="Lon_prtase_N"/>
</dbReference>
<evidence type="ECO:0000256" key="1">
    <source>
        <dbReference type="ARBA" id="ARBA00004253"/>
    </source>
</evidence>
<organism evidence="15 16">
    <name type="scientific">Candida theae</name>
    <dbReference type="NCBI Taxonomy" id="1198502"/>
    <lineage>
        <taxon>Eukaryota</taxon>
        <taxon>Fungi</taxon>
        <taxon>Dikarya</taxon>
        <taxon>Ascomycota</taxon>
        <taxon>Saccharomycotina</taxon>
        <taxon>Pichiomycetes</taxon>
        <taxon>Debaryomycetaceae</taxon>
        <taxon>Candida/Lodderomyces clade</taxon>
        <taxon>Candida</taxon>
    </lineage>
</organism>
<evidence type="ECO:0000256" key="5">
    <source>
        <dbReference type="ARBA" id="ARBA00022825"/>
    </source>
</evidence>
<dbReference type="GO" id="GO:0004252">
    <property type="term" value="F:serine-type endopeptidase activity"/>
    <property type="evidence" value="ECO:0007669"/>
    <property type="project" value="UniProtKB-UniRule"/>
</dbReference>
<evidence type="ECO:0000256" key="4">
    <source>
        <dbReference type="ARBA" id="ARBA00022801"/>
    </source>
</evidence>
<dbReference type="InterPro" id="IPR054594">
    <property type="entry name" value="Lon_lid"/>
</dbReference>
<protein>
    <recommendedName>
        <fullName evidence="9">Lon protease homolog 2, peroxisomal</fullName>
        <ecNumber evidence="9">3.4.21.-</ecNumber>
    </recommendedName>
</protein>
<dbReference type="Gene3D" id="3.40.50.300">
    <property type="entry name" value="P-loop containing nucleotide triphosphate hydrolases"/>
    <property type="match status" value="1"/>
</dbReference>
<feature type="compositionally biased region" description="Low complexity" evidence="12">
    <location>
        <begin position="77"/>
        <end position="89"/>
    </location>
</feature>
<evidence type="ECO:0000256" key="2">
    <source>
        <dbReference type="ARBA" id="ARBA00022670"/>
    </source>
</evidence>
<evidence type="ECO:0000256" key="9">
    <source>
        <dbReference type="HAMAP-Rule" id="MF_03121"/>
    </source>
</evidence>
<dbReference type="Pfam" id="PF22667">
    <property type="entry name" value="Lon_lid"/>
    <property type="match status" value="1"/>
</dbReference>
<dbReference type="InterPro" id="IPR008269">
    <property type="entry name" value="Lon_proteolytic"/>
</dbReference>
<sequence>MARYSKSAKSKGLSQSIVLPTYQLDSNLVLLPGIIYNVTFSRFKAAALLYRFKNVVSRVSIINNLLAEYNFDADSSNNHNNNNNNNNNNASRPSADASGDNSTNPSVISQEAVDGISQFYKLETITNEGKEEGDALSLSGPVNDFDWLTFAISPNLDKILQSGNKDADDFTNVVTVVRVVGIVDDSTNIKLTLQALTRGVKAPSDSRHTTRSNEAKVVVDWNAEIPDLRNRFKTLRSNYKKLFNSIEKFLIMYREALKNNAAMGSSNLSLTKDTLNDEKKQGEHDPVKQDLLTLNPLANALYMQLAGSKDFSKAFLSLQRLYSQIRTTSSSAEDAKVDAKTYLRLIDLTTAILPFPNYEKLRMLNKYKIDDRSDAINEMMLLLNGVFEALKQNNAFANNWFHNEASNVQRANVVSNQLKSIRVLLEGMSKRNRTIQKQTQSNQQSRSSNAAANSRSSSRANGPNEGTGDFEEGDEADEEDELRAIAEFIKNKLPTITSLTPDSKRLIIKDFKRIKSATNSPGGGGNADFHVIRNYLEIVMDIPWDKYVSKFKTNKEIDLKAAKAQLDKDHYGLEHVKRRLIQYLVVLKLLGINAAKTIGENKSKTSENKAIDKQKDVNKAEQNGIFIANGDETYRAKQKAQDQVDKSMEDSQFEEGTLEAIRVTKSNKSPIIALAGPPGIGKTSIAKSIATSLGRNFQRLSLGGVKDESEIRGHRRTYVGAMPGLIIQALRKAGCMNPVILLDEIDKVVGGNSGATKYNGDPSAALLEVLDPEQNSTFIDHYLGFPVDLSQVIFICTANDPYNMTRPLLDRLELIEMGAYDYNEKLIIGQRYLLPRQVKRNGFPVSDEHKVEEFVNIDKAAMKKIIIDYTREAGVRNFERKLGTLCRFKAVEYCEQLNDDSKHYNPHIDENDLSIYLGVPFASGDFTANESTSIGNSRIGVVNGLSYNSEGSGSVLVFESIGFDRRTGTDSGNSSSGSGSGATLHMTGRLGEVLMESGKIGLTFIKSMIYKDLLKYEQEQGKQNTSALLQKFNNLDIHMHVPMGGIPKDGPSAGVTMALSFLSVLIDKPVPTDFAMTGEITLRGLVLPIGGVKEKLLGAHLSHGIKRMIVPRENRKDLIEEYSKSIMEEKQENKTRAGASSKHQDGGDSDDLNFLNRLLKDNEEVEFKMNDVEKFYMKKYGIQLHYAREFYDVIKIVWNEEDVLLKEESNQKRLLEYRI</sequence>
<keyword evidence="16" id="KW-1185">Reference proteome</keyword>
<dbReference type="Proteomes" id="UP001204833">
    <property type="component" value="Unassembled WGS sequence"/>
</dbReference>
<dbReference type="SMART" id="SM00382">
    <property type="entry name" value="AAA"/>
    <property type="match status" value="1"/>
</dbReference>
<evidence type="ECO:0000313" key="16">
    <source>
        <dbReference type="Proteomes" id="UP001204833"/>
    </source>
</evidence>
<dbReference type="InterPro" id="IPR003593">
    <property type="entry name" value="AAA+_ATPase"/>
</dbReference>
<feature type="domain" description="Lon N-terminal" evidence="14">
    <location>
        <begin position="19"/>
        <end position="384"/>
    </location>
</feature>
<dbReference type="SUPFAM" id="SSF54211">
    <property type="entry name" value="Ribosomal protein S5 domain 2-like"/>
    <property type="match status" value="1"/>
</dbReference>
<dbReference type="PROSITE" id="PS51787">
    <property type="entry name" value="LON_N"/>
    <property type="match status" value="1"/>
</dbReference>
<dbReference type="GO" id="GO:0016485">
    <property type="term" value="P:protein processing"/>
    <property type="evidence" value="ECO:0007669"/>
    <property type="project" value="UniProtKB-UniRule"/>
</dbReference>
<feature type="domain" description="Lon proteolytic" evidence="13">
    <location>
        <begin position="936"/>
        <end position="1200"/>
    </location>
</feature>
<feature type="compositionally biased region" description="Acidic residues" evidence="12">
    <location>
        <begin position="468"/>
        <end position="477"/>
    </location>
</feature>
<comment type="caution">
    <text evidence="15">The sequence shown here is derived from an EMBL/GenBank/DDBJ whole genome shotgun (WGS) entry which is preliminary data.</text>
</comment>
<keyword evidence="4 9" id="KW-0378">Hydrolase</keyword>
<dbReference type="EMBL" id="JAIHNG010000160">
    <property type="protein sequence ID" value="KAI5950089.1"/>
    <property type="molecule type" value="Genomic_DNA"/>
</dbReference>
<evidence type="ECO:0000256" key="8">
    <source>
        <dbReference type="ARBA" id="ARBA00050665"/>
    </source>
</evidence>
<feature type="region of interest" description="Disordered" evidence="12">
    <location>
        <begin position="1129"/>
        <end position="1149"/>
    </location>
</feature>
<dbReference type="Gene3D" id="1.10.8.60">
    <property type="match status" value="1"/>
</dbReference>
<evidence type="ECO:0000256" key="6">
    <source>
        <dbReference type="ARBA" id="ARBA00022840"/>
    </source>
</evidence>
<dbReference type="AlphaFoldDB" id="A0AAD5BBQ9"/>
<evidence type="ECO:0000256" key="12">
    <source>
        <dbReference type="SAM" id="MobiDB-lite"/>
    </source>
</evidence>
<comment type="function">
    <text evidence="9">ATP-dependent serine protease that mediates the selective degradation of misfolded and unassembled polypeptides in the peroxisomal matrix. Necessary for type 2 peroxisome targeting signal (PTS2)-containing protein processing and facilitates peroxisome matrix protein import.</text>
</comment>
<evidence type="ECO:0000313" key="15">
    <source>
        <dbReference type="EMBL" id="KAI5950089.1"/>
    </source>
</evidence>
<keyword evidence="5 9" id="KW-0720">Serine protease</keyword>
<dbReference type="GeneID" id="76152479"/>
<feature type="region of interest" description="Disordered" evidence="12">
    <location>
        <begin position="429"/>
        <end position="477"/>
    </location>
</feature>
<dbReference type="HAMAP" id="MF_03121">
    <property type="entry name" value="lonp2_euk"/>
    <property type="match status" value="1"/>
</dbReference>
<dbReference type="InterPro" id="IPR003959">
    <property type="entry name" value="ATPase_AAA_core"/>
</dbReference>
<reference evidence="15 16" key="1">
    <citation type="journal article" date="2022" name="DNA Res.">
        <title>Genome analysis of five recently described species of the CUG-Ser clade uncovers Candida theae as a new hybrid lineage with pathogenic potential in the Candida parapsilosis species complex.</title>
        <authorList>
            <person name="Mixao V."/>
            <person name="Del Olmo V."/>
            <person name="Hegedusova E."/>
            <person name="Saus E."/>
            <person name="Pryszcz L."/>
            <person name="Cillingova A."/>
            <person name="Nosek J."/>
            <person name="Gabaldon T."/>
        </authorList>
    </citation>
    <scope>NUCLEOTIDE SEQUENCE [LARGE SCALE GENOMIC DNA]</scope>
    <source>
        <strain evidence="15 16">CBS 12239</strain>
    </source>
</reference>
<dbReference type="Pfam" id="PF02190">
    <property type="entry name" value="LON_substr_bdg"/>
    <property type="match status" value="1"/>
</dbReference>
<feature type="binding site" evidence="9">
    <location>
        <begin position="676"/>
        <end position="683"/>
    </location>
    <ligand>
        <name>ATP</name>
        <dbReference type="ChEBI" id="CHEBI:30616"/>
    </ligand>
</feature>
<comment type="similarity">
    <text evidence="9 10 11">Belongs to the peptidase S16 family.</text>
</comment>
<gene>
    <name evidence="15" type="ORF">KGF57_004435</name>
</gene>
<feature type="short sequence motif" description="Microbody targeting signal" evidence="9">
    <location>
        <begin position="1217"/>
        <end position="1219"/>
    </location>
</feature>
<feature type="active site" evidence="9 10">
    <location>
        <position position="1052"/>
    </location>
</feature>
<name>A0AAD5BBQ9_9ASCO</name>
<evidence type="ECO:0000259" key="14">
    <source>
        <dbReference type="PROSITE" id="PS51787"/>
    </source>
</evidence>
<dbReference type="RefSeq" id="XP_051607121.1">
    <property type="nucleotide sequence ID" value="XM_051753944.1"/>
</dbReference>
<keyword evidence="2 9" id="KW-0645">Protease</keyword>
<dbReference type="PROSITE" id="PS01046">
    <property type="entry name" value="LON_SER"/>
    <property type="match status" value="1"/>
</dbReference>
<accession>A0AAD5BBQ9</accession>
<dbReference type="Pfam" id="PF00004">
    <property type="entry name" value="AAA"/>
    <property type="match status" value="1"/>
</dbReference>
<dbReference type="InterPro" id="IPR020568">
    <property type="entry name" value="Ribosomal_Su5_D2-typ_SF"/>
</dbReference>
<dbReference type="SUPFAM" id="SSF52540">
    <property type="entry name" value="P-loop containing nucleoside triphosphate hydrolases"/>
    <property type="match status" value="1"/>
</dbReference>
<evidence type="ECO:0000256" key="3">
    <source>
        <dbReference type="ARBA" id="ARBA00022741"/>
    </source>
</evidence>
<feature type="region of interest" description="Disordered" evidence="12">
    <location>
        <begin position="77"/>
        <end position="107"/>
    </location>
</feature>
<proteinExistence type="inferred from homology"/>
<dbReference type="PANTHER" id="PTHR10046">
    <property type="entry name" value="ATP DEPENDENT LON PROTEASE FAMILY MEMBER"/>
    <property type="match status" value="1"/>
</dbReference>
<dbReference type="Gene3D" id="3.30.230.10">
    <property type="match status" value="1"/>
</dbReference>
<evidence type="ECO:0000256" key="10">
    <source>
        <dbReference type="PROSITE-ProRule" id="PRU01122"/>
    </source>
</evidence>
<feature type="active site" evidence="9 10">
    <location>
        <position position="1095"/>
    </location>
</feature>
<comment type="subcellular location">
    <subcellularLocation>
        <location evidence="1 9">Peroxisome matrix</location>
    </subcellularLocation>
</comment>
<evidence type="ECO:0000256" key="7">
    <source>
        <dbReference type="ARBA" id="ARBA00023140"/>
    </source>
</evidence>
<dbReference type="InterPro" id="IPR027417">
    <property type="entry name" value="P-loop_NTPase"/>
</dbReference>
<dbReference type="GO" id="GO:0006515">
    <property type="term" value="P:protein quality control for misfolded or incompletely synthesized proteins"/>
    <property type="evidence" value="ECO:0007669"/>
    <property type="project" value="UniProtKB-UniRule"/>
</dbReference>
<dbReference type="GO" id="GO:0005524">
    <property type="term" value="F:ATP binding"/>
    <property type="evidence" value="ECO:0007669"/>
    <property type="project" value="UniProtKB-UniRule"/>
</dbReference>
<evidence type="ECO:0000256" key="11">
    <source>
        <dbReference type="RuleBase" id="RU000591"/>
    </source>
</evidence>
<dbReference type="InterPro" id="IPR027501">
    <property type="entry name" value="Lonp2_euk"/>
</dbReference>
<dbReference type="FunFam" id="3.40.50.300:FF:000021">
    <property type="entry name" value="Lon protease homolog"/>
    <property type="match status" value="1"/>
</dbReference>